<organism evidence="2 3">
    <name type="scientific">Pedobacter rhodius</name>
    <dbReference type="NCBI Taxonomy" id="3004098"/>
    <lineage>
        <taxon>Bacteria</taxon>
        <taxon>Pseudomonadati</taxon>
        <taxon>Bacteroidota</taxon>
        <taxon>Sphingobacteriia</taxon>
        <taxon>Sphingobacteriales</taxon>
        <taxon>Sphingobacteriaceae</taxon>
        <taxon>Pedobacter</taxon>
    </lineage>
</organism>
<sequence>MNLERKKTDEELENDSDEELQNEIENPLSDLETFNLMKALAEKQRQGKKE</sequence>
<protein>
    <submittedName>
        <fullName evidence="2">Uncharacterized protein</fullName>
    </submittedName>
</protein>
<gene>
    <name evidence="2" type="ORF">O0931_09280</name>
</gene>
<dbReference type="Proteomes" id="UP001144341">
    <property type="component" value="Unassembled WGS sequence"/>
</dbReference>
<proteinExistence type="predicted"/>
<feature type="region of interest" description="Disordered" evidence="1">
    <location>
        <begin position="1"/>
        <end position="31"/>
    </location>
</feature>
<evidence type="ECO:0000313" key="3">
    <source>
        <dbReference type="Proteomes" id="UP001144341"/>
    </source>
</evidence>
<keyword evidence="3" id="KW-1185">Reference proteome</keyword>
<feature type="compositionally biased region" description="Acidic residues" evidence="1">
    <location>
        <begin position="10"/>
        <end position="22"/>
    </location>
</feature>
<evidence type="ECO:0000256" key="1">
    <source>
        <dbReference type="SAM" id="MobiDB-lite"/>
    </source>
</evidence>
<comment type="caution">
    <text evidence="2">The sequence shown here is derived from an EMBL/GenBank/DDBJ whole genome shotgun (WGS) entry which is preliminary data.</text>
</comment>
<reference evidence="2" key="1">
    <citation type="submission" date="2022-12" db="EMBL/GenBank/DDBJ databases">
        <title>Genome sequence of SJ11.</title>
        <authorList>
            <person name="Woo H."/>
        </authorList>
    </citation>
    <scope>NUCLEOTIDE SEQUENCE</scope>
    <source>
        <strain evidence="2">SJ11</strain>
    </source>
</reference>
<evidence type="ECO:0000313" key="2">
    <source>
        <dbReference type="EMBL" id="MCZ4223488.1"/>
    </source>
</evidence>
<name>A0ABT4KX32_9SPHI</name>
<accession>A0ABT4KX32</accession>
<dbReference type="EMBL" id="JAPWGL010000002">
    <property type="protein sequence ID" value="MCZ4223488.1"/>
    <property type="molecule type" value="Genomic_DNA"/>
</dbReference>
<dbReference type="RefSeq" id="WP_269415280.1">
    <property type="nucleotide sequence ID" value="NZ_JAPWGL010000002.1"/>
</dbReference>